<evidence type="ECO:0000256" key="2">
    <source>
        <dbReference type="ARBA" id="ARBA00022679"/>
    </source>
</evidence>
<reference evidence="6" key="1">
    <citation type="submission" date="2020-11" db="EMBL/GenBank/DDBJ databases">
        <authorList>
            <consortium name="DOE Joint Genome Institute"/>
            <person name="Ahrendt S."/>
            <person name="Riley R."/>
            <person name="Andreopoulos W."/>
            <person name="Labutti K."/>
            <person name="Pangilinan J."/>
            <person name="Ruiz-Duenas F.J."/>
            <person name="Barrasa J.M."/>
            <person name="Sanchez-Garcia M."/>
            <person name="Camarero S."/>
            <person name="Miyauchi S."/>
            <person name="Serrano A."/>
            <person name="Linde D."/>
            <person name="Babiker R."/>
            <person name="Drula E."/>
            <person name="Ayuso-Fernandez I."/>
            <person name="Pacheco R."/>
            <person name="Padilla G."/>
            <person name="Ferreira P."/>
            <person name="Barriuso J."/>
            <person name="Kellner H."/>
            <person name="Castanera R."/>
            <person name="Alfaro M."/>
            <person name="Ramirez L."/>
            <person name="Pisabarro A.G."/>
            <person name="Kuo A."/>
            <person name="Tritt A."/>
            <person name="Lipzen A."/>
            <person name="He G."/>
            <person name="Yan M."/>
            <person name="Ng V."/>
            <person name="Cullen D."/>
            <person name="Martin F."/>
            <person name="Rosso M.-N."/>
            <person name="Henrissat B."/>
            <person name="Hibbett D."/>
            <person name="Martinez A.T."/>
            <person name="Grigoriev I.V."/>
        </authorList>
    </citation>
    <scope>NUCLEOTIDE SEQUENCE</scope>
    <source>
        <strain evidence="6">CBS 506.95</strain>
    </source>
</reference>
<name>A0A9P6ENZ2_9AGAR</name>
<evidence type="ECO:0000256" key="5">
    <source>
        <dbReference type="SAM" id="MobiDB-lite"/>
    </source>
</evidence>
<feature type="binding site" evidence="4">
    <location>
        <position position="138"/>
    </location>
    <ligand>
        <name>S-adenosyl-L-methionine</name>
        <dbReference type="ChEBI" id="CHEBI:59789"/>
    </ligand>
</feature>
<dbReference type="InterPro" id="IPR021867">
    <property type="entry name" value="Bmt2/SAMTOR"/>
</dbReference>
<keyword evidence="4" id="KW-0539">Nucleus</keyword>
<evidence type="ECO:0000256" key="3">
    <source>
        <dbReference type="ARBA" id="ARBA00022691"/>
    </source>
</evidence>
<gene>
    <name evidence="6" type="ORF">CPB83DRAFT_847719</name>
</gene>
<comment type="similarity">
    <text evidence="4">Belongs to the BMT2 family.</text>
</comment>
<dbReference type="PANTHER" id="PTHR21008">
    <property type="entry name" value="S-ADENOSYLMETHIONINE SENSOR UPSTREAM OF MTORC1-RELATED"/>
    <property type="match status" value="1"/>
</dbReference>
<dbReference type="InterPro" id="IPR029063">
    <property type="entry name" value="SAM-dependent_MTases_sf"/>
</dbReference>
<protein>
    <recommendedName>
        <fullName evidence="4">25S rRNA adenine-N(1) methyltransferase</fullName>
        <ecNumber evidence="4">2.1.1.-</ecNumber>
    </recommendedName>
</protein>
<dbReference type="GO" id="GO:0016433">
    <property type="term" value="F:rRNA (adenine) methyltransferase activity"/>
    <property type="evidence" value="ECO:0007669"/>
    <property type="project" value="UniProtKB-UniRule"/>
</dbReference>
<feature type="compositionally biased region" description="Polar residues" evidence="5">
    <location>
        <begin position="14"/>
        <end position="24"/>
    </location>
</feature>
<comment type="subcellular location">
    <subcellularLocation>
        <location evidence="4">Nucleus</location>
        <location evidence="4">Nucleolus</location>
    </subcellularLocation>
</comment>
<keyword evidence="2 4" id="KW-0808">Transferase</keyword>
<accession>A0A9P6ENZ2</accession>
<dbReference type="AlphaFoldDB" id="A0A9P6ENZ2"/>
<dbReference type="Pfam" id="PF11968">
    <property type="entry name" value="Bmt2"/>
    <property type="match status" value="1"/>
</dbReference>
<feature type="binding site" evidence="4">
    <location>
        <position position="118"/>
    </location>
    <ligand>
        <name>S-adenosyl-L-methionine</name>
        <dbReference type="ChEBI" id="CHEBI:59789"/>
    </ligand>
</feature>
<evidence type="ECO:0000256" key="1">
    <source>
        <dbReference type="ARBA" id="ARBA00022603"/>
    </source>
</evidence>
<dbReference type="SUPFAM" id="SSF53335">
    <property type="entry name" value="S-adenosyl-L-methionine-dependent methyltransferases"/>
    <property type="match status" value="1"/>
</dbReference>
<dbReference type="PANTHER" id="PTHR21008:SF1">
    <property type="entry name" value="25S RRNA (ADENINE(2142)-N(1))-METHYLTRANSFERASE"/>
    <property type="match status" value="1"/>
</dbReference>
<proteinExistence type="inferred from homology"/>
<comment type="caution">
    <text evidence="6">The sequence shown here is derived from an EMBL/GenBank/DDBJ whole genome shotgun (WGS) entry which is preliminary data.</text>
</comment>
<dbReference type="Proteomes" id="UP000807306">
    <property type="component" value="Unassembled WGS sequence"/>
</dbReference>
<comment type="function">
    <text evidence="4">S-adenosyl-L-methionine-dependent methyltransferase that specifically methylates the N(1) position of an adenine present in helix 65 in 25S rRNA.</text>
</comment>
<dbReference type="HAMAP" id="MF_03044">
    <property type="entry name" value="BMT2"/>
    <property type="match status" value="1"/>
</dbReference>
<dbReference type="OrthoDB" id="5954793at2759"/>
<keyword evidence="3 4" id="KW-0949">S-adenosyl-L-methionine</keyword>
<evidence type="ECO:0000313" key="6">
    <source>
        <dbReference type="EMBL" id="KAF9532360.1"/>
    </source>
</evidence>
<dbReference type="EC" id="2.1.1.-" evidence="4"/>
<dbReference type="GO" id="GO:0005730">
    <property type="term" value="C:nucleolus"/>
    <property type="evidence" value="ECO:0007669"/>
    <property type="project" value="UniProtKB-SubCell"/>
</dbReference>
<evidence type="ECO:0000313" key="7">
    <source>
        <dbReference type="Proteomes" id="UP000807306"/>
    </source>
</evidence>
<evidence type="ECO:0000256" key="4">
    <source>
        <dbReference type="HAMAP-Rule" id="MF_03044"/>
    </source>
</evidence>
<feature type="compositionally biased region" description="Basic residues" evidence="5">
    <location>
        <begin position="1"/>
        <end position="11"/>
    </location>
</feature>
<keyword evidence="7" id="KW-1185">Reference proteome</keyword>
<dbReference type="EMBL" id="MU157832">
    <property type="protein sequence ID" value="KAF9532360.1"/>
    <property type="molecule type" value="Genomic_DNA"/>
</dbReference>
<sequence>MKVPKAKKRKAPIVQSTHGPSTDAHSCRHLIRQFHVLLKRQKQLQSNVKNSSECAMELEQIGVQISRLGGLEKYQQMSALGQKEERGGGSEKILIGWMKDLTLHHRPNGQKLQLLEVGALKHDNYRSCQSWIECTPIDLRSRHPQILEKDFLTMDKVENADKWEVISLSLVINFVSSAEDRGRMLVMARDFLRADGLLFLALPLPCVANSRYMTFAHLKSLMASIGFTEIHEKWKPDGKMAYWLYQKTSPHSSAQIFSKKTVLRQGNRNNFVILVKR</sequence>
<feature type="region of interest" description="Disordered" evidence="5">
    <location>
        <begin position="1"/>
        <end position="24"/>
    </location>
</feature>
<keyword evidence="1 4" id="KW-0489">Methyltransferase</keyword>
<organism evidence="6 7">
    <name type="scientific">Crepidotus variabilis</name>
    <dbReference type="NCBI Taxonomy" id="179855"/>
    <lineage>
        <taxon>Eukaryota</taxon>
        <taxon>Fungi</taxon>
        <taxon>Dikarya</taxon>
        <taxon>Basidiomycota</taxon>
        <taxon>Agaricomycotina</taxon>
        <taxon>Agaricomycetes</taxon>
        <taxon>Agaricomycetidae</taxon>
        <taxon>Agaricales</taxon>
        <taxon>Agaricineae</taxon>
        <taxon>Crepidotaceae</taxon>
        <taxon>Crepidotus</taxon>
    </lineage>
</organism>